<feature type="compositionally biased region" description="Basic residues" evidence="4">
    <location>
        <begin position="517"/>
        <end position="526"/>
    </location>
</feature>
<feature type="coiled-coil region" evidence="3">
    <location>
        <begin position="336"/>
        <end position="391"/>
    </location>
</feature>
<feature type="compositionally biased region" description="Polar residues" evidence="4">
    <location>
        <begin position="989"/>
        <end position="1000"/>
    </location>
</feature>
<feature type="region of interest" description="Disordered" evidence="4">
    <location>
        <begin position="667"/>
        <end position="689"/>
    </location>
</feature>
<evidence type="ECO:0000313" key="6">
    <source>
        <dbReference type="EMBL" id="KAI6653332.1"/>
    </source>
</evidence>
<name>A0AAV7JWV2_9METZ</name>
<feature type="compositionally biased region" description="Basic and acidic residues" evidence="4">
    <location>
        <begin position="555"/>
        <end position="570"/>
    </location>
</feature>
<accession>A0AAV7JWV2</accession>
<dbReference type="GO" id="GO:0050808">
    <property type="term" value="P:synapse organization"/>
    <property type="evidence" value="ECO:0007669"/>
    <property type="project" value="TreeGrafter"/>
</dbReference>
<proteinExistence type="predicted"/>
<dbReference type="SMART" id="SM00454">
    <property type="entry name" value="SAM"/>
    <property type="match status" value="3"/>
</dbReference>
<evidence type="ECO:0000256" key="1">
    <source>
        <dbReference type="ARBA" id="ARBA00022737"/>
    </source>
</evidence>
<dbReference type="Proteomes" id="UP001165289">
    <property type="component" value="Unassembled WGS sequence"/>
</dbReference>
<organism evidence="6 7">
    <name type="scientific">Oopsacas minuta</name>
    <dbReference type="NCBI Taxonomy" id="111878"/>
    <lineage>
        <taxon>Eukaryota</taxon>
        <taxon>Metazoa</taxon>
        <taxon>Porifera</taxon>
        <taxon>Hexactinellida</taxon>
        <taxon>Hexasterophora</taxon>
        <taxon>Lyssacinosida</taxon>
        <taxon>Leucopsacidae</taxon>
        <taxon>Oopsacas</taxon>
    </lineage>
</organism>
<feature type="domain" description="SAM" evidence="5">
    <location>
        <begin position="884"/>
        <end position="953"/>
    </location>
</feature>
<gene>
    <name evidence="6" type="ORF">LOD99_3856</name>
</gene>
<dbReference type="PANTHER" id="PTHR12587:SF20">
    <property type="entry name" value="LIPRIN-ALPHA, ISOFORM E"/>
    <property type="match status" value="1"/>
</dbReference>
<protein>
    <submittedName>
        <fullName evidence="6">Liprin</fullName>
    </submittedName>
</protein>
<evidence type="ECO:0000256" key="2">
    <source>
        <dbReference type="ARBA" id="ARBA00023054"/>
    </source>
</evidence>
<dbReference type="SUPFAM" id="SSF47769">
    <property type="entry name" value="SAM/Pointed domain"/>
    <property type="match status" value="3"/>
</dbReference>
<comment type="caution">
    <text evidence="6">The sequence shown here is derived from an EMBL/GenBank/DDBJ whole genome shotgun (WGS) entry which is preliminary data.</text>
</comment>
<feature type="region of interest" description="Disordered" evidence="4">
    <location>
        <begin position="1"/>
        <end position="64"/>
    </location>
</feature>
<dbReference type="EMBL" id="JAKMXF010000288">
    <property type="protein sequence ID" value="KAI6653332.1"/>
    <property type="molecule type" value="Genomic_DNA"/>
</dbReference>
<dbReference type="InterPro" id="IPR029515">
    <property type="entry name" value="Liprin"/>
</dbReference>
<evidence type="ECO:0000259" key="5">
    <source>
        <dbReference type="PROSITE" id="PS50105"/>
    </source>
</evidence>
<dbReference type="InterPro" id="IPR001660">
    <property type="entry name" value="SAM"/>
</dbReference>
<dbReference type="PANTHER" id="PTHR12587">
    <property type="entry name" value="LAR INTERACTING PROTEIN LIP -RELATED PROTEIN"/>
    <property type="match status" value="1"/>
</dbReference>
<feature type="domain" description="SAM" evidence="5">
    <location>
        <begin position="714"/>
        <end position="780"/>
    </location>
</feature>
<dbReference type="PROSITE" id="PS50105">
    <property type="entry name" value="SAM_DOMAIN"/>
    <property type="match status" value="3"/>
</dbReference>
<dbReference type="Pfam" id="PF00536">
    <property type="entry name" value="SAM_1"/>
    <property type="match status" value="1"/>
</dbReference>
<feature type="compositionally biased region" description="Polar residues" evidence="4">
    <location>
        <begin position="674"/>
        <end position="683"/>
    </location>
</feature>
<dbReference type="Gene3D" id="1.10.150.50">
    <property type="entry name" value="Transcription Factor, Ets-1"/>
    <property type="match status" value="3"/>
</dbReference>
<feature type="coiled-coil region" evidence="3">
    <location>
        <begin position="443"/>
        <end position="505"/>
    </location>
</feature>
<dbReference type="AlphaFoldDB" id="A0AAV7JWV2"/>
<feature type="region of interest" description="Disordered" evidence="4">
    <location>
        <begin position="507"/>
        <end position="614"/>
    </location>
</feature>
<evidence type="ECO:0000256" key="3">
    <source>
        <dbReference type="SAM" id="Coils"/>
    </source>
</evidence>
<keyword evidence="7" id="KW-1185">Reference proteome</keyword>
<reference evidence="6 7" key="1">
    <citation type="journal article" date="2023" name="BMC Biol.">
        <title>The compact genome of the sponge Oopsacas minuta (Hexactinellida) is lacking key metazoan core genes.</title>
        <authorList>
            <person name="Santini S."/>
            <person name="Schenkelaars Q."/>
            <person name="Jourda C."/>
            <person name="Duchesne M."/>
            <person name="Belahbib H."/>
            <person name="Rocher C."/>
            <person name="Selva M."/>
            <person name="Riesgo A."/>
            <person name="Vervoort M."/>
            <person name="Leys S.P."/>
            <person name="Kodjabachian L."/>
            <person name="Le Bivic A."/>
            <person name="Borchiellini C."/>
            <person name="Claverie J.M."/>
            <person name="Renard E."/>
        </authorList>
    </citation>
    <scope>NUCLEOTIDE SEQUENCE [LARGE SCALE GENOMIC DNA]</scope>
    <source>
        <strain evidence="6">SPO-2</strain>
    </source>
</reference>
<evidence type="ECO:0000313" key="7">
    <source>
        <dbReference type="Proteomes" id="UP001165289"/>
    </source>
</evidence>
<feature type="region of interest" description="Disordered" evidence="4">
    <location>
        <begin position="975"/>
        <end position="1001"/>
    </location>
</feature>
<keyword evidence="1" id="KW-0677">Repeat</keyword>
<keyword evidence="2 3" id="KW-0175">Coiled coil</keyword>
<dbReference type="InterPro" id="IPR013761">
    <property type="entry name" value="SAM/pointed_sf"/>
</dbReference>
<feature type="domain" description="SAM" evidence="5">
    <location>
        <begin position="802"/>
        <end position="860"/>
    </location>
</feature>
<feature type="compositionally biased region" description="Polar residues" evidence="4">
    <location>
        <begin position="571"/>
        <end position="581"/>
    </location>
</feature>
<evidence type="ECO:0000256" key="4">
    <source>
        <dbReference type="SAM" id="MobiDB-lite"/>
    </source>
</evidence>
<sequence>MSDSRNKHSPPLPELNRTRSLSPPAVKLERKKPDALNLSPQRNEPATPSPVLTPIGPGTDELDTIWEPSNTLTLSLSPEHDMTALSPQHLEQILEKLLDQKERLQEQLSVQGDQARYLQQDLSSCTRERDVLIAQLSQLTPELSNSQLEDLDGLRTCPESDLLGIEPRARKFWDEFLRLRGELEGQRDIVGERDGEVRDLLSERSNTRILLEHLERLVARHERSLRSTVVKRQTAQNGVSSEVEVLKALKCLFDHHKTLDRVKDKLKTQVARNKDLEDQLTDSIAQRELNQLEKYQNYDGLSQLIEREREIEALKFELDENRLINESQNEQSTQELEEAREMYSLEKIRCEEANKKLKDLYSLLTSKERNINKLEKQVIKCEKDLAELTQEANRRCLELQRKLELIPLQMFEPNTELIEPVNQLLIESNNLLTEPSNLLLDPNNQLITERNTLRERLQEMEVQMSEQREELENKSSSERLMQLRLQQTVEKLSRVQRDKMDLEQLLHENVSIPNQKRGSRRIKKSNRQSIHNIITEINRMSDGNGDQLHPWSQKRLMDPPRHSERQRRNSPDLTPYSSRKSSPIDENKVSPTESETGVSGLGAPLRESHSSLSDIETATTISDTSHIIVDESLPGRTELDPGAPKLYMSRSRKKSLKRKSSIRRIVSSFKGTKSPGTKETPSSLGECEAPEGRLARLQASISLVERENTQFLLWSPEALQGWVEVELGLPESVGDAVRWQCKTVPMLLSMGERDYEQELGILQPLLRLKLMKAVQERVAHSKASTPCLFSPYRAVNHEWIASHWLPSLGLTQYSNNFRQCCVDGRVLEHLSKKELRTSLGMVESSHRNSLQYGIFALKSLNYDRNILEDKQRQSVTDRTDLPFWSNRQISLWLHSIGLGGYTGNIESSGLHGAILYFDNSYDYHEIAITLQIPQNDSVARKLLKVSVSDLMSQQKSSNSDKKTKRKSFVLFRRKSDAVSPRMSPEPESQDTVTPMPSSPTRGLVPALLGLHSCSEDEDDKTNPVKFYC</sequence>
<feature type="coiled-coil region" evidence="3">
    <location>
        <begin position="87"/>
        <end position="114"/>
    </location>
</feature>